<name>A0ABS8GZM1_9FLAO</name>
<keyword evidence="5" id="KW-0812">Transmembrane</keyword>
<keyword evidence="12" id="KW-1015">Disulfide bond</keyword>
<evidence type="ECO:0000256" key="14">
    <source>
        <dbReference type="ARBA" id="ARBA00042865"/>
    </source>
</evidence>
<keyword evidence="13" id="KW-0325">Glycoprotein</keyword>
<reference evidence="15 16" key="1">
    <citation type="submission" date="2021-11" db="EMBL/GenBank/DDBJ databases">
        <title>Seasonal and diel survey of microbial diversity of the Tyrrhenian coast.</title>
        <authorList>
            <person name="Gattoni G."/>
            <person name="Corral P."/>
        </authorList>
    </citation>
    <scope>NUCLEOTIDE SEQUENCE [LARGE SCALE GENOMIC DNA]</scope>
    <source>
        <strain evidence="15 16">Mr9</strain>
    </source>
</reference>
<dbReference type="Proteomes" id="UP001197770">
    <property type="component" value="Unassembled WGS sequence"/>
</dbReference>
<evidence type="ECO:0000256" key="5">
    <source>
        <dbReference type="ARBA" id="ARBA00022692"/>
    </source>
</evidence>
<dbReference type="PANTHER" id="PTHR46025">
    <property type="entry name" value="XYLOSYLTRANSFERASE OXT"/>
    <property type="match status" value="1"/>
</dbReference>
<organism evidence="15 16">
    <name type="scientific">Leeuwenhoekiella parthenopeia</name>
    <dbReference type="NCBI Taxonomy" id="2890320"/>
    <lineage>
        <taxon>Bacteria</taxon>
        <taxon>Pseudomonadati</taxon>
        <taxon>Bacteroidota</taxon>
        <taxon>Flavobacteriia</taxon>
        <taxon>Flavobacteriales</taxon>
        <taxon>Flavobacteriaceae</taxon>
        <taxon>Leeuwenhoekiella</taxon>
    </lineage>
</organism>
<comment type="subcellular location">
    <subcellularLocation>
        <location evidence="2">Endoplasmic reticulum membrane</location>
        <topology evidence="2">Single-pass type II membrane protein</topology>
    </subcellularLocation>
    <subcellularLocation>
        <location evidence="1">Golgi apparatus membrane</location>
        <topology evidence="1">Single-pass type II membrane protein</topology>
    </subcellularLocation>
</comment>
<keyword evidence="16" id="KW-1185">Reference proteome</keyword>
<evidence type="ECO:0000256" key="10">
    <source>
        <dbReference type="ARBA" id="ARBA00023034"/>
    </source>
</evidence>
<evidence type="ECO:0000256" key="6">
    <source>
        <dbReference type="ARBA" id="ARBA00022723"/>
    </source>
</evidence>
<evidence type="ECO:0000256" key="1">
    <source>
        <dbReference type="ARBA" id="ARBA00004323"/>
    </source>
</evidence>
<keyword evidence="9" id="KW-1133">Transmembrane helix</keyword>
<dbReference type="InterPro" id="IPR003406">
    <property type="entry name" value="Glyco_trans_14"/>
</dbReference>
<evidence type="ECO:0000256" key="9">
    <source>
        <dbReference type="ARBA" id="ARBA00022989"/>
    </source>
</evidence>
<accession>A0ABS8GZM1</accession>
<evidence type="ECO:0000313" key="15">
    <source>
        <dbReference type="EMBL" id="MCC4214657.1"/>
    </source>
</evidence>
<dbReference type="Pfam" id="PF02485">
    <property type="entry name" value="Branch"/>
    <property type="match status" value="1"/>
</dbReference>
<evidence type="ECO:0000256" key="4">
    <source>
        <dbReference type="ARBA" id="ARBA00022679"/>
    </source>
</evidence>
<evidence type="ECO:0000256" key="8">
    <source>
        <dbReference type="ARBA" id="ARBA00022968"/>
    </source>
</evidence>
<keyword evidence="10" id="KW-0333">Golgi apparatus</keyword>
<evidence type="ECO:0000256" key="7">
    <source>
        <dbReference type="ARBA" id="ARBA00022824"/>
    </source>
</evidence>
<keyword evidence="8" id="KW-0735">Signal-anchor</keyword>
<gene>
    <name evidence="15" type="ORF">LLW17_18180</name>
</gene>
<dbReference type="EMBL" id="JAJGMW010000036">
    <property type="protein sequence ID" value="MCC4214657.1"/>
    <property type="molecule type" value="Genomic_DNA"/>
</dbReference>
<keyword evidence="6" id="KW-0479">Metal-binding</keyword>
<evidence type="ECO:0000256" key="11">
    <source>
        <dbReference type="ARBA" id="ARBA00023136"/>
    </source>
</evidence>
<proteinExistence type="predicted"/>
<dbReference type="RefSeq" id="WP_228231714.1">
    <property type="nucleotide sequence ID" value="NZ_JAJGMW010000036.1"/>
</dbReference>
<comment type="caution">
    <text evidence="15">The sequence shown here is derived from an EMBL/GenBank/DDBJ whole genome shotgun (WGS) entry which is preliminary data.</text>
</comment>
<keyword evidence="11" id="KW-0472">Membrane</keyword>
<evidence type="ECO:0000256" key="2">
    <source>
        <dbReference type="ARBA" id="ARBA00004648"/>
    </source>
</evidence>
<evidence type="ECO:0000313" key="16">
    <source>
        <dbReference type="Proteomes" id="UP001197770"/>
    </source>
</evidence>
<keyword evidence="4" id="KW-0808">Transferase</keyword>
<keyword evidence="3" id="KW-0328">Glycosyltransferase</keyword>
<evidence type="ECO:0000256" key="13">
    <source>
        <dbReference type="ARBA" id="ARBA00023180"/>
    </source>
</evidence>
<evidence type="ECO:0000256" key="12">
    <source>
        <dbReference type="ARBA" id="ARBA00023157"/>
    </source>
</evidence>
<protein>
    <recommendedName>
        <fullName evidence="14">Peptide O-xylosyltransferase</fullName>
    </recommendedName>
</protein>
<evidence type="ECO:0000256" key="3">
    <source>
        <dbReference type="ARBA" id="ARBA00022676"/>
    </source>
</evidence>
<dbReference type="PANTHER" id="PTHR46025:SF3">
    <property type="entry name" value="XYLOSYLTRANSFERASE OXT"/>
    <property type="match status" value="1"/>
</dbReference>
<keyword evidence="7" id="KW-0256">Endoplasmic reticulum</keyword>
<dbReference type="InterPro" id="IPR043538">
    <property type="entry name" value="XYLT"/>
</dbReference>
<sequence>MGKFSNGRGHDLLLKINLEYKKNGRIVLLSGQDYPLWSNTEISKYFKKNPKSIFIDIEKFPVSYWKNGGYDRLSSYWFKNPGNQNTFINVASIWNTCFYSKKNLKNLIYLIAKRKFEVLPKILRKRKKQVSNLYGGSQWWSIPTELNVKVLDYIKSNPEFSAFHKYTLISDEIFFHTLFKIVADEDYCFQNSLTYCDWTKKGVSLPAVLQEEDLTKLIQIKTSKLYARKFDFESNLDFPRILNEKIRQSP</sequence>